<reference evidence="2" key="1">
    <citation type="submission" date="2021-07" db="EMBL/GenBank/DDBJ databases">
        <title>Aureisphaera sp. CAU 1614 isolated from sea sediment.</title>
        <authorList>
            <person name="Kim W."/>
        </authorList>
    </citation>
    <scope>NUCLEOTIDE SEQUENCE</scope>
    <source>
        <strain evidence="2">CAU 1614</strain>
    </source>
</reference>
<name>A0A9X1FS36_9FLAO</name>
<dbReference type="AlphaFoldDB" id="A0A9X1FS36"/>
<proteinExistence type="predicted"/>
<evidence type="ECO:0000256" key="1">
    <source>
        <dbReference type="SAM" id="MobiDB-lite"/>
    </source>
</evidence>
<sequence>MKKEITSRHPHFILILFFLISTISYSQVGIGTTNPNSNALLDVDSTIYTGGILLPRLGLSSTASFAPLSAHVAGMIVYNTATAGDVTPGFYYNNGTLWVRIGGGTATDKWDLTGNAGITPSINFVGTTDNNALRFRTNNYDRFEISTGTTIANGGRLRAFTDGSAASPIYSWQSTTGTGMFQPATNALGFSTNGTERFRISNANQVYGLADGTAALPFYSWSSDPDIGMYRIGTDILGLSTTGTERMRFLANGQVSINNNSPLGTDRFTVTAVDTEDAINGYTTTGTGVYGENSSGVGNGVFGNSANVGARGYGAHGAILESGLDAGYGAIAWNTALIGTNRTGLLVLGQNLSPITFSNTGAILYGSGSGGVSFASSLTSTGFLAVGNAGTTAYSLTLGSGLAGTGSSTGIYGISTATAGTRQGAYFSMNKSGNVTPAAADDPVAILAGYNGSYYFGGYFDGNQDNTGNAGGNNIGEDYAYVGITVGNTTYKILGTGSNSTMINDSQGNKRILFSTEAPEILFEDYGTGQLVNGKTTINLDPLLSSIIHVSKNHPLKVFIQLEGDCNGVYVTDKTANSFTVVELNGGKSNVPFSWHIVANRADTKSQDGSIISKHVDVRFPIGPNKIQPLEINANESKPVNTVTRASESNSKTKIQLQNN</sequence>
<evidence type="ECO:0000313" key="3">
    <source>
        <dbReference type="Proteomes" id="UP001138686"/>
    </source>
</evidence>
<dbReference type="EMBL" id="JAHWDP010000005">
    <property type="protein sequence ID" value="MBW2938832.1"/>
    <property type="molecule type" value="Genomic_DNA"/>
</dbReference>
<accession>A0A9X1FS36</accession>
<protein>
    <submittedName>
        <fullName evidence="2">Uncharacterized protein</fullName>
    </submittedName>
</protein>
<comment type="caution">
    <text evidence="2">The sequence shown here is derived from an EMBL/GenBank/DDBJ whole genome shotgun (WGS) entry which is preliminary data.</text>
</comment>
<keyword evidence="3" id="KW-1185">Reference proteome</keyword>
<feature type="region of interest" description="Disordered" evidence="1">
    <location>
        <begin position="640"/>
        <end position="660"/>
    </location>
</feature>
<dbReference type="RefSeq" id="WP_219053356.1">
    <property type="nucleotide sequence ID" value="NZ_JAHWDP010000005.1"/>
</dbReference>
<gene>
    <name evidence="2" type="ORF">KXJ69_11985</name>
</gene>
<dbReference type="Proteomes" id="UP001138686">
    <property type="component" value="Unassembled WGS sequence"/>
</dbReference>
<evidence type="ECO:0000313" key="2">
    <source>
        <dbReference type="EMBL" id="MBW2938832.1"/>
    </source>
</evidence>
<organism evidence="2 3">
    <name type="scientific">Halomarinibacterium sedimenti</name>
    <dbReference type="NCBI Taxonomy" id="2857106"/>
    <lineage>
        <taxon>Bacteria</taxon>
        <taxon>Pseudomonadati</taxon>
        <taxon>Bacteroidota</taxon>
        <taxon>Flavobacteriia</taxon>
        <taxon>Flavobacteriales</taxon>
        <taxon>Flavobacteriaceae</taxon>
        <taxon>Halomarinibacterium</taxon>
    </lineage>
</organism>